<dbReference type="Gene3D" id="3.30.1740.20">
    <property type="entry name" value="Ribosomal protein S26e"/>
    <property type="match status" value="1"/>
</dbReference>
<keyword evidence="2 4" id="KW-0689">Ribosomal protein</keyword>
<dbReference type="InterPro" id="IPR038551">
    <property type="entry name" value="Ribosomal_eS26_sf"/>
</dbReference>
<dbReference type="FunFam" id="3.30.1740.20:FF:000001">
    <property type="entry name" value="40S ribosomal protein S26"/>
    <property type="match status" value="1"/>
</dbReference>
<keyword evidence="3 4" id="KW-0687">Ribonucleoprotein</keyword>
<name>A0A7S0U2X8_HEMAN</name>
<protein>
    <recommendedName>
        <fullName evidence="4">40S ribosomal protein S26</fullName>
    </recommendedName>
</protein>
<dbReference type="Pfam" id="PF01283">
    <property type="entry name" value="Ribosomal_S26e"/>
    <property type="match status" value="1"/>
</dbReference>
<evidence type="ECO:0000256" key="3">
    <source>
        <dbReference type="ARBA" id="ARBA00023274"/>
    </source>
</evidence>
<feature type="compositionally biased region" description="Gly residues" evidence="5">
    <location>
        <begin position="118"/>
        <end position="131"/>
    </location>
</feature>
<dbReference type="PANTHER" id="PTHR12538">
    <property type="entry name" value="40S RIBOSOMAL PROTEIN S26"/>
    <property type="match status" value="1"/>
</dbReference>
<feature type="region of interest" description="Disordered" evidence="5">
    <location>
        <begin position="97"/>
        <end position="131"/>
    </location>
</feature>
<evidence type="ECO:0000256" key="1">
    <source>
        <dbReference type="ARBA" id="ARBA00008596"/>
    </source>
</evidence>
<accession>A0A7S0U2X8</accession>
<dbReference type="GO" id="GO:0006412">
    <property type="term" value="P:translation"/>
    <property type="evidence" value="ECO:0007669"/>
    <property type="project" value="InterPro"/>
</dbReference>
<sequence length="131" mass="14742">MRPARLSVSKMTKKRRNGGRNKHGRGHTPAIRCSNCARCVPKDKAIKRFQVRNMVEAGCQRDMRDASVFDSYTLPKLYMKLQYCCSCAIHSRVVRVRSSTNRKIREPPPRFRPRTGDKPGGAGGPGAAQKK</sequence>
<organism evidence="6">
    <name type="scientific">Hemiselmis andersenii</name>
    <name type="common">Cryptophyte alga</name>
    <dbReference type="NCBI Taxonomy" id="464988"/>
    <lineage>
        <taxon>Eukaryota</taxon>
        <taxon>Cryptophyceae</taxon>
        <taxon>Cryptomonadales</taxon>
        <taxon>Hemiselmidaceae</taxon>
        <taxon>Hemiselmis</taxon>
    </lineage>
</organism>
<feature type="region of interest" description="Disordered" evidence="5">
    <location>
        <begin position="1"/>
        <end position="27"/>
    </location>
</feature>
<dbReference type="EMBL" id="HBFK01026726">
    <property type="protein sequence ID" value="CAD8749788.1"/>
    <property type="molecule type" value="Transcribed_RNA"/>
</dbReference>
<comment type="similarity">
    <text evidence="1 4">Belongs to the eukaryotic ribosomal protein eS26 family.</text>
</comment>
<reference evidence="6" key="1">
    <citation type="submission" date="2021-01" db="EMBL/GenBank/DDBJ databases">
        <authorList>
            <person name="Corre E."/>
            <person name="Pelletier E."/>
            <person name="Niang G."/>
            <person name="Scheremetjew M."/>
            <person name="Finn R."/>
            <person name="Kale V."/>
            <person name="Holt S."/>
            <person name="Cochrane G."/>
            <person name="Meng A."/>
            <person name="Brown T."/>
            <person name="Cohen L."/>
        </authorList>
    </citation>
    <scope>NUCLEOTIDE SEQUENCE</scope>
    <source>
        <strain evidence="6">CCMP441</strain>
    </source>
</reference>
<dbReference type="GO" id="GO:0003735">
    <property type="term" value="F:structural constituent of ribosome"/>
    <property type="evidence" value="ECO:0007669"/>
    <property type="project" value="InterPro"/>
</dbReference>
<dbReference type="InterPro" id="IPR000892">
    <property type="entry name" value="Ribosomal_eS26"/>
</dbReference>
<evidence type="ECO:0000313" key="6">
    <source>
        <dbReference type="EMBL" id="CAD8749788.1"/>
    </source>
</evidence>
<dbReference type="GO" id="GO:0022627">
    <property type="term" value="C:cytosolic small ribosomal subunit"/>
    <property type="evidence" value="ECO:0007669"/>
    <property type="project" value="TreeGrafter"/>
</dbReference>
<feature type="compositionally biased region" description="Basic and acidic residues" evidence="5">
    <location>
        <begin position="103"/>
        <end position="117"/>
    </location>
</feature>
<evidence type="ECO:0000256" key="5">
    <source>
        <dbReference type="SAM" id="MobiDB-lite"/>
    </source>
</evidence>
<dbReference type="PANTHER" id="PTHR12538:SF0">
    <property type="entry name" value="40S RIBOSOMAL PROTEIN S26"/>
    <property type="match status" value="1"/>
</dbReference>
<dbReference type="GO" id="GO:0003729">
    <property type="term" value="F:mRNA binding"/>
    <property type="evidence" value="ECO:0007669"/>
    <property type="project" value="TreeGrafter"/>
</dbReference>
<dbReference type="AlphaFoldDB" id="A0A7S0U2X8"/>
<feature type="compositionally biased region" description="Basic residues" evidence="5">
    <location>
        <begin position="11"/>
        <end position="26"/>
    </location>
</feature>
<proteinExistence type="inferred from homology"/>
<gene>
    <name evidence="6" type="ORF">HAND1043_LOCUS16292</name>
</gene>
<evidence type="ECO:0000256" key="2">
    <source>
        <dbReference type="ARBA" id="ARBA00022980"/>
    </source>
</evidence>
<evidence type="ECO:0000256" key="4">
    <source>
        <dbReference type="RuleBase" id="RU363128"/>
    </source>
</evidence>